<evidence type="ECO:0000313" key="3">
    <source>
        <dbReference type="Proteomes" id="UP000243975"/>
    </source>
</evidence>
<dbReference type="AlphaFoldDB" id="A0A103XVX1"/>
<dbReference type="InterPro" id="IPR029058">
    <property type="entry name" value="AB_hydrolase_fold"/>
</dbReference>
<evidence type="ECO:0000313" key="2">
    <source>
        <dbReference type="EMBL" id="KVH97866.1"/>
    </source>
</evidence>
<feature type="non-terminal residue" evidence="2">
    <location>
        <position position="279"/>
    </location>
</feature>
<dbReference type="PANTHER" id="PTHR11802">
    <property type="entry name" value="SERINE PROTEASE FAMILY S10 SERINE CARBOXYPEPTIDASE"/>
    <property type="match status" value="1"/>
</dbReference>
<feature type="non-terminal residue" evidence="2">
    <location>
        <position position="1"/>
    </location>
</feature>
<comment type="caution">
    <text evidence="2">The sequence shown here is derived from an EMBL/GenBank/DDBJ whole genome shotgun (WGS) entry which is preliminary data.</text>
</comment>
<name>A0A103XVX1_CYNCS</name>
<dbReference type="InterPro" id="IPR001563">
    <property type="entry name" value="Peptidase_S10"/>
</dbReference>
<dbReference type="Gene3D" id="3.40.50.11320">
    <property type="match status" value="1"/>
</dbReference>
<reference evidence="2 3" key="1">
    <citation type="journal article" date="2016" name="Sci. Rep.">
        <title>The genome sequence of the outbreeding globe artichoke constructed de novo incorporating a phase-aware low-pass sequencing strategy of F1 progeny.</title>
        <authorList>
            <person name="Scaglione D."/>
            <person name="Reyes-Chin-Wo S."/>
            <person name="Acquadro A."/>
            <person name="Froenicke L."/>
            <person name="Portis E."/>
            <person name="Beitel C."/>
            <person name="Tirone M."/>
            <person name="Mauro R."/>
            <person name="Lo Monaco A."/>
            <person name="Mauromicale G."/>
            <person name="Faccioli P."/>
            <person name="Cattivelli L."/>
            <person name="Rieseberg L."/>
            <person name="Michelmore R."/>
            <person name="Lanteri S."/>
        </authorList>
    </citation>
    <scope>NUCLEOTIDE SEQUENCE [LARGE SCALE GENOMIC DNA]</scope>
    <source>
        <strain evidence="2">2C</strain>
    </source>
</reference>
<dbReference type="Gene3D" id="6.10.250.940">
    <property type="match status" value="1"/>
</dbReference>
<dbReference type="GO" id="GO:0005773">
    <property type="term" value="C:vacuole"/>
    <property type="evidence" value="ECO:0007669"/>
    <property type="project" value="TreeGrafter"/>
</dbReference>
<dbReference type="SUPFAM" id="SSF53474">
    <property type="entry name" value="alpha/beta-Hydrolases"/>
    <property type="match status" value="1"/>
</dbReference>
<gene>
    <name evidence="2" type="ORF">Ccrd_000021</name>
</gene>
<evidence type="ECO:0008006" key="4">
    <source>
        <dbReference type="Google" id="ProtNLM"/>
    </source>
</evidence>
<accession>A0A103XVX1</accession>
<dbReference type="GO" id="GO:0006508">
    <property type="term" value="P:proteolysis"/>
    <property type="evidence" value="ECO:0007669"/>
    <property type="project" value="InterPro"/>
</dbReference>
<dbReference type="STRING" id="59895.A0A103XVX1"/>
<protein>
    <recommendedName>
        <fullName evidence="4">Peptidase S10, serine carboxypeptidase</fullName>
    </recommendedName>
</protein>
<dbReference type="PANTHER" id="PTHR11802:SF435">
    <property type="entry name" value="SERINE CARBOXYPEPTIDASE-LIKE 46"/>
    <property type="match status" value="1"/>
</dbReference>
<dbReference type="Pfam" id="PF00450">
    <property type="entry name" value="Peptidase_S10"/>
    <property type="match status" value="1"/>
</dbReference>
<dbReference type="Gene3D" id="3.40.50.1820">
    <property type="entry name" value="alpha/beta hydrolase"/>
    <property type="match status" value="1"/>
</dbReference>
<dbReference type="GO" id="GO:0004185">
    <property type="term" value="F:serine-type carboxypeptidase activity"/>
    <property type="evidence" value="ECO:0007669"/>
    <property type="project" value="InterPro"/>
</dbReference>
<dbReference type="EMBL" id="LEKV01003816">
    <property type="protein sequence ID" value="KVH97866.1"/>
    <property type="molecule type" value="Genomic_DNA"/>
</dbReference>
<dbReference type="Proteomes" id="UP000243975">
    <property type="component" value="Unassembled WGS sequence"/>
</dbReference>
<dbReference type="Gramene" id="KVH97866">
    <property type="protein sequence ID" value="KVH97866"/>
    <property type="gene ID" value="Ccrd_000021"/>
</dbReference>
<comment type="similarity">
    <text evidence="1">Belongs to the peptidase S10 family.</text>
</comment>
<proteinExistence type="inferred from homology"/>
<sequence length="279" mass="32292">TSTFTGNTYLHSTTIPGQPHVSFDHYSGYLTLDDSKHRAMFCYFVEAQTQARHYVPQLMLQFNKRHNLFNLKGIAVSNAILAEFFWLHGLISDSTYKLFSSTCNYSRLKVEEPVDVCVEDEIIKYLNRRDVQKSLHARLIGVNKWLVCSNILDHELLDVEIPTISILGELVNAGVTVFAYSGDQDSVIPFTGSRKSVHGLAQELKLNTTSSYRVWFAEMQVKFMETYYHLQPSEVHPMKLHFLIPRDRLCFSSHFWKADLCQKHSHDQLQLLMQKHSFK</sequence>
<keyword evidence="3" id="KW-1185">Reference proteome</keyword>
<evidence type="ECO:0000256" key="1">
    <source>
        <dbReference type="ARBA" id="ARBA00009431"/>
    </source>
</evidence>
<organism evidence="2 3">
    <name type="scientific">Cynara cardunculus var. scolymus</name>
    <name type="common">Globe artichoke</name>
    <name type="synonym">Cynara scolymus</name>
    <dbReference type="NCBI Taxonomy" id="59895"/>
    <lineage>
        <taxon>Eukaryota</taxon>
        <taxon>Viridiplantae</taxon>
        <taxon>Streptophyta</taxon>
        <taxon>Embryophyta</taxon>
        <taxon>Tracheophyta</taxon>
        <taxon>Spermatophyta</taxon>
        <taxon>Magnoliopsida</taxon>
        <taxon>eudicotyledons</taxon>
        <taxon>Gunneridae</taxon>
        <taxon>Pentapetalae</taxon>
        <taxon>asterids</taxon>
        <taxon>campanulids</taxon>
        <taxon>Asterales</taxon>
        <taxon>Asteraceae</taxon>
        <taxon>Carduoideae</taxon>
        <taxon>Cardueae</taxon>
        <taxon>Carduinae</taxon>
        <taxon>Cynara</taxon>
    </lineage>
</organism>